<keyword evidence="2" id="KW-1185">Reference proteome</keyword>
<evidence type="ECO:0000313" key="1">
    <source>
        <dbReference type="EMBL" id="CAD5126880.1"/>
    </source>
</evidence>
<comment type="caution">
    <text evidence="1">The sequence shown here is derived from an EMBL/GenBank/DDBJ whole genome shotgun (WGS) entry which is preliminary data.</text>
</comment>
<reference evidence="1 2" key="1">
    <citation type="submission" date="2020-08" db="EMBL/GenBank/DDBJ databases">
        <authorList>
            <person name="Hejnol A."/>
        </authorList>
    </citation>
    <scope>NUCLEOTIDE SEQUENCE [LARGE SCALE GENOMIC DNA]</scope>
</reference>
<proteinExistence type="predicted"/>
<accession>A0A7I8WFH1</accession>
<gene>
    <name evidence="1" type="ORF">DGYR_LOCUS14097</name>
</gene>
<organism evidence="1 2">
    <name type="scientific">Dimorphilus gyrociliatus</name>
    <dbReference type="NCBI Taxonomy" id="2664684"/>
    <lineage>
        <taxon>Eukaryota</taxon>
        <taxon>Metazoa</taxon>
        <taxon>Spiralia</taxon>
        <taxon>Lophotrochozoa</taxon>
        <taxon>Annelida</taxon>
        <taxon>Polychaeta</taxon>
        <taxon>Polychaeta incertae sedis</taxon>
        <taxon>Dinophilidae</taxon>
        <taxon>Dimorphilus</taxon>
    </lineage>
</organism>
<name>A0A7I8WFH1_9ANNE</name>
<dbReference type="AlphaFoldDB" id="A0A7I8WFH1"/>
<sequence length="134" mass="15120">MSNFYDEILEWAAKCSNPLCSSAWITITYQKSYDVIEFCILQAILKIKNRILKITVTINSAEKVFKLNDIETCSLLDETFGSNSSSIKFQPKEYGPLATNVGFNAIHIFAHDEKAPEHNYEKFEDAAKLESGAT</sequence>
<dbReference type="EMBL" id="CAJFCJ010000098">
    <property type="protein sequence ID" value="CAD5126880.1"/>
    <property type="molecule type" value="Genomic_DNA"/>
</dbReference>
<protein>
    <submittedName>
        <fullName evidence="1">DgyrCDS14904</fullName>
    </submittedName>
</protein>
<evidence type="ECO:0000313" key="2">
    <source>
        <dbReference type="Proteomes" id="UP000549394"/>
    </source>
</evidence>
<dbReference type="Proteomes" id="UP000549394">
    <property type="component" value="Unassembled WGS sequence"/>
</dbReference>